<dbReference type="InterPro" id="IPR007274">
    <property type="entry name" value="Cop_transporter"/>
</dbReference>
<reference evidence="7" key="1">
    <citation type="journal article" date="2021" name="Open Biol.">
        <title>Shared evolutionary footprints suggest mitochondrial oxidative damage underlies multiple complex I losses in fungi.</title>
        <authorList>
            <person name="Schikora-Tamarit M.A."/>
            <person name="Marcet-Houben M."/>
            <person name="Nosek J."/>
            <person name="Gabaldon T."/>
        </authorList>
    </citation>
    <scope>NUCLEOTIDE SEQUENCE</scope>
    <source>
        <strain evidence="7">CBS6341</strain>
    </source>
</reference>
<evidence type="ECO:0000256" key="1">
    <source>
        <dbReference type="ARBA" id="ARBA00004141"/>
    </source>
</evidence>
<keyword evidence="4 5" id="KW-0472">Membrane</keyword>
<keyword evidence="5" id="KW-0813">Transport</keyword>
<comment type="caution">
    <text evidence="7">The sequence shown here is derived from an EMBL/GenBank/DDBJ whole genome shotgun (WGS) entry which is preliminary data.</text>
</comment>
<dbReference type="OrthoDB" id="73901at2759"/>
<evidence type="ECO:0000256" key="4">
    <source>
        <dbReference type="ARBA" id="ARBA00023136"/>
    </source>
</evidence>
<dbReference type="Proteomes" id="UP000769528">
    <property type="component" value="Unassembled WGS sequence"/>
</dbReference>
<dbReference type="GO" id="GO:0005886">
    <property type="term" value="C:plasma membrane"/>
    <property type="evidence" value="ECO:0007669"/>
    <property type="project" value="TreeGrafter"/>
</dbReference>
<name>A0A9P8PMK3_9ASCO</name>
<evidence type="ECO:0000313" key="8">
    <source>
        <dbReference type="Proteomes" id="UP000769528"/>
    </source>
</evidence>
<evidence type="ECO:0000256" key="6">
    <source>
        <dbReference type="SAM" id="MobiDB-lite"/>
    </source>
</evidence>
<keyword evidence="5" id="KW-0187">Copper transport</keyword>
<evidence type="ECO:0000256" key="2">
    <source>
        <dbReference type="ARBA" id="ARBA00022692"/>
    </source>
</evidence>
<keyword evidence="5" id="KW-0186">Copper</keyword>
<proteinExistence type="inferred from homology"/>
<feature type="transmembrane region" description="Helical" evidence="5">
    <location>
        <begin position="185"/>
        <end position="203"/>
    </location>
</feature>
<dbReference type="PANTHER" id="PTHR12483">
    <property type="entry name" value="SOLUTE CARRIER FAMILY 31 COPPER TRANSPORTERS"/>
    <property type="match status" value="1"/>
</dbReference>
<sequence length="222" mass="25091">MATSTSTASSMDMDMSMNTALTTSYKGYPVIFATLSAANGGQAFAIFIILFFTGFTFRGISFLQSYIEQKIFKQPLIIKIIPNDGNLIKDEIKSETLSFTSDDDDNNNNSNNNNNNSESNKLRKLHSNNHYHHDDDFNEIKQRSILAKFFNRSLISYYQDFIRLILTFIQVMVGYSLMLSVMTFIIPYFFAVILGISIGEVFFHRLSICMDILASGDGASLH</sequence>
<dbReference type="Pfam" id="PF04145">
    <property type="entry name" value="Ctr"/>
    <property type="match status" value="1"/>
</dbReference>
<comment type="similarity">
    <text evidence="5">Belongs to the copper transporter (Ctr) (TC 1.A.56) family. SLC31A subfamily.</text>
</comment>
<accession>A0A9P8PMK3</accession>
<keyword evidence="3 5" id="KW-1133">Transmembrane helix</keyword>
<keyword evidence="2 5" id="KW-0812">Transmembrane</keyword>
<evidence type="ECO:0000313" key="7">
    <source>
        <dbReference type="EMBL" id="KAH3674837.1"/>
    </source>
</evidence>
<comment type="subcellular location">
    <subcellularLocation>
        <location evidence="1 5">Membrane</location>
        <topology evidence="1 5">Multi-pass membrane protein</topology>
    </subcellularLocation>
</comment>
<feature type="transmembrane region" description="Helical" evidence="5">
    <location>
        <begin position="161"/>
        <end position="179"/>
    </location>
</feature>
<protein>
    <recommendedName>
        <fullName evidence="5">Copper transport protein</fullName>
    </recommendedName>
</protein>
<evidence type="ECO:0000256" key="3">
    <source>
        <dbReference type="ARBA" id="ARBA00022989"/>
    </source>
</evidence>
<reference evidence="7" key="2">
    <citation type="submission" date="2021-01" db="EMBL/GenBank/DDBJ databases">
        <authorList>
            <person name="Schikora-Tamarit M.A."/>
        </authorList>
    </citation>
    <scope>NUCLEOTIDE SEQUENCE</scope>
    <source>
        <strain evidence="7">CBS6341</strain>
    </source>
</reference>
<feature type="region of interest" description="Disordered" evidence="6">
    <location>
        <begin position="99"/>
        <end position="121"/>
    </location>
</feature>
<gene>
    <name evidence="7" type="ORF">WICMUC_003040</name>
</gene>
<keyword evidence="8" id="KW-1185">Reference proteome</keyword>
<dbReference type="EMBL" id="JAEUBF010000796">
    <property type="protein sequence ID" value="KAH3674837.1"/>
    <property type="molecule type" value="Genomic_DNA"/>
</dbReference>
<dbReference type="AlphaFoldDB" id="A0A9P8PMK3"/>
<dbReference type="PANTHER" id="PTHR12483:SF27">
    <property type="entry name" value="COPPER TRANSPORT PROTEIN CTR1"/>
    <property type="match status" value="1"/>
</dbReference>
<dbReference type="GO" id="GO:0005375">
    <property type="term" value="F:copper ion transmembrane transporter activity"/>
    <property type="evidence" value="ECO:0007669"/>
    <property type="project" value="UniProtKB-UniRule"/>
</dbReference>
<keyword evidence="5" id="KW-0406">Ion transport</keyword>
<evidence type="ECO:0000256" key="5">
    <source>
        <dbReference type="RuleBase" id="RU367022"/>
    </source>
</evidence>
<organism evidence="7 8">
    <name type="scientific">Wickerhamomyces mucosus</name>
    <dbReference type="NCBI Taxonomy" id="1378264"/>
    <lineage>
        <taxon>Eukaryota</taxon>
        <taxon>Fungi</taxon>
        <taxon>Dikarya</taxon>
        <taxon>Ascomycota</taxon>
        <taxon>Saccharomycotina</taxon>
        <taxon>Saccharomycetes</taxon>
        <taxon>Phaffomycetales</taxon>
        <taxon>Wickerhamomycetaceae</taxon>
        <taxon>Wickerhamomyces</taxon>
    </lineage>
</organism>
<feature type="compositionally biased region" description="Low complexity" evidence="6">
    <location>
        <begin position="107"/>
        <end position="119"/>
    </location>
</feature>